<reference evidence="2 3" key="1">
    <citation type="submission" date="2023-10" db="EMBL/GenBank/DDBJ databases">
        <title>Chromosome-scale genome assembly provides insights into flower coloration mechanisms of Canna indica.</title>
        <authorList>
            <person name="Li C."/>
        </authorList>
    </citation>
    <scope>NUCLEOTIDE SEQUENCE [LARGE SCALE GENOMIC DNA]</scope>
    <source>
        <tissue evidence="2">Flower</tissue>
    </source>
</reference>
<dbReference type="SUPFAM" id="SSF50249">
    <property type="entry name" value="Nucleic acid-binding proteins"/>
    <property type="match status" value="1"/>
</dbReference>
<gene>
    <name evidence="2" type="ORF">Cni_G12168</name>
</gene>
<dbReference type="Pfam" id="PF04057">
    <property type="entry name" value="Rep-A_N"/>
    <property type="match status" value="1"/>
</dbReference>
<sequence length="320" mass="36037">MAMAECDKKLSWGILPELCDKAGEVEGAFLLQVVDVEIVDRGFKFYWITIYDGVGTQKALLARELLPLISSGRLRKGTFFVTKMLKKTMSTIILQDIQILDESSHLSVSEDANGYHLASWNLDIHPTAVHLSLRSAAEMTHSLSCGALRGIMNGEVQERPVLQVLAAFLDPDKNQRLVLTDGAVVQQGVLSPELCRLSHVQEGDIIQLLEYFCLNIDYYKHIIIIKMSIKAKKPEMVNQKPCSEGTQEKPCSKQPRQCCSNSQDNMTPNHSEMTERIALLQDAVEELNSEFRQMYASNALERMRLQCKMNADRFTLEGQV</sequence>
<dbReference type="EMBL" id="CP136893">
    <property type="protein sequence ID" value="WOL03448.1"/>
    <property type="molecule type" value="Genomic_DNA"/>
</dbReference>
<evidence type="ECO:0000259" key="1">
    <source>
        <dbReference type="Pfam" id="PF04057"/>
    </source>
</evidence>
<accession>A0AAQ3QBW9</accession>
<evidence type="ECO:0000313" key="3">
    <source>
        <dbReference type="Proteomes" id="UP001327560"/>
    </source>
</evidence>
<dbReference type="GO" id="GO:0006260">
    <property type="term" value="P:DNA replication"/>
    <property type="evidence" value="ECO:0007669"/>
    <property type="project" value="InterPro"/>
</dbReference>
<dbReference type="InterPro" id="IPR007199">
    <property type="entry name" value="Rep_factor-A_N"/>
</dbReference>
<organism evidence="2 3">
    <name type="scientific">Canna indica</name>
    <name type="common">Indian-shot</name>
    <dbReference type="NCBI Taxonomy" id="4628"/>
    <lineage>
        <taxon>Eukaryota</taxon>
        <taxon>Viridiplantae</taxon>
        <taxon>Streptophyta</taxon>
        <taxon>Embryophyta</taxon>
        <taxon>Tracheophyta</taxon>
        <taxon>Spermatophyta</taxon>
        <taxon>Magnoliopsida</taxon>
        <taxon>Liliopsida</taxon>
        <taxon>Zingiberales</taxon>
        <taxon>Cannaceae</taxon>
        <taxon>Canna</taxon>
    </lineage>
</organism>
<keyword evidence="2" id="KW-0238">DNA-binding</keyword>
<evidence type="ECO:0000313" key="2">
    <source>
        <dbReference type="EMBL" id="WOL03448.1"/>
    </source>
</evidence>
<dbReference type="AlphaFoldDB" id="A0AAQ3QBW9"/>
<feature type="domain" description="Replication factor-A protein 1 N-terminal" evidence="1">
    <location>
        <begin position="143"/>
        <end position="227"/>
    </location>
</feature>
<keyword evidence="3" id="KW-1185">Reference proteome</keyword>
<proteinExistence type="predicted"/>
<dbReference type="GO" id="GO:0005634">
    <property type="term" value="C:nucleus"/>
    <property type="evidence" value="ECO:0007669"/>
    <property type="project" value="InterPro"/>
</dbReference>
<protein>
    <submittedName>
        <fullName evidence="2">Replication protein A 70 kDa DNA-binding subunit A</fullName>
    </submittedName>
</protein>
<dbReference type="GO" id="GO:0003677">
    <property type="term" value="F:DNA binding"/>
    <property type="evidence" value="ECO:0007669"/>
    <property type="project" value="UniProtKB-KW"/>
</dbReference>
<dbReference type="Gene3D" id="2.40.50.140">
    <property type="entry name" value="Nucleic acid-binding proteins"/>
    <property type="match status" value="2"/>
</dbReference>
<dbReference type="InterPro" id="IPR012340">
    <property type="entry name" value="NA-bd_OB-fold"/>
</dbReference>
<name>A0AAQ3QBW9_9LILI</name>
<dbReference type="Proteomes" id="UP001327560">
    <property type="component" value="Chromosome 4"/>
</dbReference>